<keyword evidence="4 9" id="KW-0732">Signal</keyword>
<comment type="caution">
    <text evidence="12">The sequence shown here is derived from an EMBL/GenBank/DDBJ whole genome shotgun (WGS) entry which is preliminary data.</text>
</comment>
<sequence>MKGEKQAWLLFLCHIVLLLVSISSSSGEGGNESSNEREVYIVYMGAAADSTKGSLRSDHAYLLNSLLTRSEKAVVRNYRHGFSGFAARLTKEEADSISQKPGVVSVFPDPILKLHTTRSWDFLKSYQTTLKRQHNSYTSSNSSSSSSDIVIGVLDTGYGFKSPFSFSTNILSVIRIWPEAASFSDKGMGPIPSRWKGTCMKSFDFNSSHCNRKLIGARYYPDPSKDEDYATPRDKDGHGTHVASIAAGATVSGASYYGLAAGTAQGGFPESRLAVYKVCYKYSCPGSAILAAFDDAIADGVDVVSLSLGAISGLRSELRYDSIAIGAFHAVERGIIVVCSAGNEGPAPNTVVNDAPWMLTVGATTIDRDFRSNLVFAANQVIRGEAINFSPLSNSPNYPLIYSESAKASRATLDGARQCLPDTLDRNKAKGKIVICDGKDPSYRTDLKIQAVKEAGGFGLAHITDPNAPEASVYGNFPATEISSKDATTLLHYVNSTSNPVATILSTVAIMNYKPAPIVASFSARGPATLSKNILKPDIAAPGVNILAAWNGNGGGEVPKGKKRSQFNIDSGTSVACPHVSGLVGRIKSQRPTWSASAIKSAVMTSGLAKSIVNHRSLTPH</sequence>
<dbReference type="PROSITE" id="PS51892">
    <property type="entry name" value="SUBTILASE"/>
    <property type="match status" value="1"/>
</dbReference>
<evidence type="ECO:0000256" key="9">
    <source>
        <dbReference type="SAM" id="SignalP"/>
    </source>
</evidence>
<feature type="active site" description="Charge relay system" evidence="7 8">
    <location>
        <position position="574"/>
    </location>
</feature>
<evidence type="ECO:0000256" key="4">
    <source>
        <dbReference type="ARBA" id="ARBA00022729"/>
    </source>
</evidence>
<dbReference type="Gene3D" id="3.30.70.80">
    <property type="entry name" value="Peptidase S8 propeptide/proteinase inhibitor I9"/>
    <property type="match status" value="1"/>
</dbReference>
<dbReference type="InterPro" id="IPR036852">
    <property type="entry name" value="Peptidase_S8/S53_dom_sf"/>
</dbReference>
<feature type="chain" id="PRO_5042867236" evidence="9">
    <location>
        <begin position="28"/>
        <end position="621"/>
    </location>
</feature>
<keyword evidence="6 8" id="KW-0720">Serine protease</keyword>
<comment type="similarity">
    <text evidence="2 8">Belongs to the peptidase S8 family.</text>
</comment>
<evidence type="ECO:0000256" key="3">
    <source>
        <dbReference type="ARBA" id="ARBA00022670"/>
    </source>
</evidence>
<dbReference type="PRINTS" id="PR00723">
    <property type="entry name" value="SUBTILISIN"/>
</dbReference>
<evidence type="ECO:0000259" key="10">
    <source>
        <dbReference type="Pfam" id="PF00082"/>
    </source>
</evidence>
<dbReference type="PROSITE" id="PS00138">
    <property type="entry name" value="SUBTILASE_SER"/>
    <property type="match status" value="1"/>
</dbReference>
<evidence type="ECO:0000256" key="7">
    <source>
        <dbReference type="PIRSR" id="PIRSR615500-1"/>
    </source>
</evidence>
<dbReference type="InterPro" id="IPR010259">
    <property type="entry name" value="S8pro/Inhibitor_I9"/>
</dbReference>
<dbReference type="InterPro" id="IPR000209">
    <property type="entry name" value="Peptidase_S8/S53_dom"/>
</dbReference>
<dbReference type="InterPro" id="IPR023828">
    <property type="entry name" value="Peptidase_S8_Ser-AS"/>
</dbReference>
<feature type="active site" description="Charge relay system" evidence="7 8">
    <location>
        <position position="155"/>
    </location>
</feature>
<evidence type="ECO:0000256" key="8">
    <source>
        <dbReference type="PROSITE-ProRule" id="PRU01240"/>
    </source>
</evidence>
<feature type="domain" description="Peptidase S8/S53" evidence="10">
    <location>
        <begin position="147"/>
        <end position="610"/>
    </location>
</feature>
<dbReference type="InterPro" id="IPR034197">
    <property type="entry name" value="Peptidases_S8_3"/>
</dbReference>
<evidence type="ECO:0000256" key="2">
    <source>
        <dbReference type="ARBA" id="ARBA00011073"/>
    </source>
</evidence>
<evidence type="ECO:0000259" key="11">
    <source>
        <dbReference type="Pfam" id="PF05922"/>
    </source>
</evidence>
<keyword evidence="3 8" id="KW-0645">Protease</keyword>
<dbReference type="GO" id="GO:0004252">
    <property type="term" value="F:serine-type endopeptidase activity"/>
    <property type="evidence" value="ECO:0007669"/>
    <property type="project" value="UniProtKB-UniRule"/>
</dbReference>
<dbReference type="InterPro" id="IPR015500">
    <property type="entry name" value="Peptidase_S8_subtilisin-rel"/>
</dbReference>
<dbReference type="Pfam" id="PF05922">
    <property type="entry name" value="Inhibitor_I9"/>
    <property type="match status" value="1"/>
</dbReference>
<dbReference type="InterPro" id="IPR045051">
    <property type="entry name" value="SBT"/>
</dbReference>
<evidence type="ECO:0000256" key="6">
    <source>
        <dbReference type="ARBA" id="ARBA00022825"/>
    </source>
</evidence>
<dbReference type="PROSITE" id="PS00137">
    <property type="entry name" value="SUBTILASE_HIS"/>
    <property type="match status" value="1"/>
</dbReference>
<comment type="subcellular location">
    <subcellularLocation>
        <location evidence="1">Secreted</location>
    </subcellularLocation>
</comment>
<dbReference type="Gene3D" id="3.50.30.30">
    <property type="match status" value="1"/>
</dbReference>
<name>A0AAN9K6P5_CLITE</name>
<evidence type="ECO:0000313" key="13">
    <source>
        <dbReference type="Proteomes" id="UP001359559"/>
    </source>
</evidence>
<dbReference type="AlphaFoldDB" id="A0AAN9K6P5"/>
<dbReference type="SUPFAM" id="SSF52743">
    <property type="entry name" value="Subtilisin-like"/>
    <property type="match status" value="1"/>
</dbReference>
<proteinExistence type="inferred from homology"/>
<dbReference type="PANTHER" id="PTHR10795">
    <property type="entry name" value="PROPROTEIN CONVERTASE SUBTILISIN/KEXIN"/>
    <property type="match status" value="1"/>
</dbReference>
<dbReference type="GO" id="GO:0006508">
    <property type="term" value="P:proteolysis"/>
    <property type="evidence" value="ECO:0007669"/>
    <property type="project" value="UniProtKB-KW"/>
</dbReference>
<keyword evidence="5 8" id="KW-0378">Hydrolase</keyword>
<evidence type="ECO:0000256" key="5">
    <source>
        <dbReference type="ARBA" id="ARBA00022801"/>
    </source>
</evidence>
<evidence type="ECO:0000256" key="1">
    <source>
        <dbReference type="ARBA" id="ARBA00004613"/>
    </source>
</evidence>
<feature type="active site" description="Charge relay system" evidence="7 8">
    <location>
        <position position="238"/>
    </location>
</feature>
<evidence type="ECO:0000313" key="12">
    <source>
        <dbReference type="EMBL" id="KAK7310981.1"/>
    </source>
</evidence>
<dbReference type="Proteomes" id="UP001359559">
    <property type="component" value="Unassembled WGS sequence"/>
</dbReference>
<dbReference type="InterPro" id="IPR037045">
    <property type="entry name" value="S8pro/Inhibitor_I9_sf"/>
</dbReference>
<organism evidence="12 13">
    <name type="scientific">Clitoria ternatea</name>
    <name type="common">Butterfly pea</name>
    <dbReference type="NCBI Taxonomy" id="43366"/>
    <lineage>
        <taxon>Eukaryota</taxon>
        <taxon>Viridiplantae</taxon>
        <taxon>Streptophyta</taxon>
        <taxon>Embryophyta</taxon>
        <taxon>Tracheophyta</taxon>
        <taxon>Spermatophyta</taxon>
        <taxon>Magnoliopsida</taxon>
        <taxon>eudicotyledons</taxon>
        <taxon>Gunneridae</taxon>
        <taxon>Pentapetalae</taxon>
        <taxon>rosids</taxon>
        <taxon>fabids</taxon>
        <taxon>Fabales</taxon>
        <taxon>Fabaceae</taxon>
        <taxon>Papilionoideae</taxon>
        <taxon>50 kb inversion clade</taxon>
        <taxon>NPAAA clade</taxon>
        <taxon>indigoferoid/millettioid clade</taxon>
        <taxon>Phaseoleae</taxon>
        <taxon>Clitoria</taxon>
    </lineage>
</organism>
<keyword evidence="13" id="KW-1185">Reference proteome</keyword>
<reference evidence="12 13" key="1">
    <citation type="submission" date="2024-01" db="EMBL/GenBank/DDBJ databases">
        <title>The genomes of 5 underutilized Papilionoideae crops provide insights into root nodulation and disease resistance.</title>
        <authorList>
            <person name="Yuan L."/>
        </authorList>
    </citation>
    <scope>NUCLEOTIDE SEQUENCE [LARGE SCALE GENOMIC DNA]</scope>
    <source>
        <strain evidence="12">LY-2023</strain>
        <tissue evidence="12">Leaf</tissue>
    </source>
</reference>
<dbReference type="InterPro" id="IPR022398">
    <property type="entry name" value="Peptidase_S8_His-AS"/>
</dbReference>
<feature type="domain" description="Inhibitor I9" evidence="11">
    <location>
        <begin position="39"/>
        <end position="115"/>
    </location>
</feature>
<dbReference type="Pfam" id="PF00082">
    <property type="entry name" value="Peptidase_S8"/>
    <property type="match status" value="1"/>
</dbReference>
<dbReference type="GO" id="GO:0005576">
    <property type="term" value="C:extracellular region"/>
    <property type="evidence" value="ECO:0007669"/>
    <property type="project" value="UniProtKB-SubCell"/>
</dbReference>
<protein>
    <submittedName>
        <fullName evidence="12">Uncharacterized protein</fullName>
    </submittedName>
</protein>
<dbReference type="CDD" id="cd02120">
    <property type="entry name" value="PA_subtilisin_like"/>
    <property type="match status" value="1"/>
</dbReference>
<feature type="signal peptide" evidence="9">
    <location>
        <begin position="1"/>
        <end position="27"/>
    </location>
</feature>
<dbReference type="FunFam" id="3.30.70.80:FF:000002">
    <property type="entry name" value="Subtilisin-like protease SBT5.3"/>
    <property type="match status" value="1"/>
</dbReference>
<gene>
    <name evidence="12" type="ORF">RJT34_08809</name>
</gene>
<accession>A0AAN9K6P5</accession>
<dbReference type="Gene3D" id="3.40.50.200">
    <property type="entry name" value="Peptidase S8/S53 domain"/>
    <property type="match status" value="1"/>
</dbReference>
<dbReference type="EMBL" id="JAYKXN010000002">
    <property type="protein sequence ID" value="KAK7310981.1"/>
    <property type="molecule type" value="Genomic_DNA"/>
</dbReference>
<dbReference type="CDD" id="cd04852">
    <property type="entry name" value="Peptidases_S8_3"/>
    <property type="match status" value="1"/>
</dbReference>